<feature type="compositionally biased region" description="Basic residues" evidence="5">
    <location>
        <begin position="1842"/>
        <end position="1854"/>
    </location>
</feature>
<proteinExistence type="predicted"/>
<feature type="compositionally biased region" description="Polar residues" evidence="5">
    <location>
        <begin position="1005"/>
        <end position="1026"/>
    </location>
</feature>
<dbReference type="PANTHER" id="PTHR12792:SF0">
    <property type="entry name" value="SEPARIN"/>
    <property type="match status" value="1"/>
</dbReference>
<dbReference type="InParanoid" id="A0A409WQQ2"/>
<organism evidence="7 8">
    <name type="scientific">Psilocybe cyanescens</name>
    <dbReference type="NCBI Taxonomy" id="93625"/>
    <lineage>
        <taxon>Eukaryota</taxon>
        <taxon>Fungi</taxon>
        <taxon>Dikarya</taxon>
        <taxon>Basidiomycota</taxon>
        <taxon>Agaricomycotina</taxon>
        <taxon>Agaricomycetes</taxon>
        <taxon>Agaricomycetidae</taxon>
        <taxon>Agaricales</taxon>
        <taxon>Agaricineae</taxon>
        <taxon>Strophariaceae</taxon>
        <taxon>Psilocybe</taxon>
    </lineage>
</organism>
<dbReference type="GO" id="GO:0072686">
    <property type="term" value="C:mitotic spindle"/>
    <property type="evidence" value="ECO:0007669"/>
    <property type="project" value="TreeGrafter"/>
</dbReference>
<name>A0A409WQQ2_PSICY</name>
<evidence type="ECO:0000256" key="5">
    <source>
        <dbReference type="SAM" id="MobiDB-lite"/>
    </source>
</evidence>
<dbReference type="GO" id="GO:0005634">
    <property type="term" value="C:nucleus"/>
    <property type="evidence" value="ECO:0007669"/>
    <property type="project" value="InterPro"/>
</dbReference>
<dbReference type="GO" id="GO:0006508">
    <property type="term" value="P:proteolysis"/>
    <property type="evidence" value="ECO:0007669"/>
    <property type="project" value="InterPro"/>
</dbReference>
<sequence>MATSRRAISRQPSKLARSNTVTANQLANELATKLTIGNGADTGTTIGKKKVAEESGDPKILAMRSVNDASQALTGVVQSGWKKSSDSSKATLATANSAASKAAKGLTTLRKLRSGDMDVERAAVGVLGKLVVLEMFDFAHKALIEMQPRLHALLNIATEQGSLISIPEPTSAPTNPILLNLVSLYLLYALVVKTHVDGAIEELSNAINSPTIHSLLSWLPMLSALPAKHTDSLLTRAYTAVNKLCSSSSSSSPSKSKISPSPQSIFTLRMYALRCLAHTTPGTIESNTFWDQATRYAGMFVKATPPKGEEQTTSMILHAYTELVQLAEQRSDPETFMVIEEKGKGFLGLCEHWMLFAKRAGDISVLQKINVLMKQPSSSSPSPPKSQSVDPKTPEQEVVIKGTKACTLFSQTLVMLENITTSSEKDFLQSVEDCIELLKTSIMPIMLRPSLRTPEKLPREQQAALGVCGKVDRVFEKLRRTAVKYLEAHPVSSSSEALPVALDAALRKLLSECISCLQSVLAFPDLTAAGTRDLLTRSIDTLFVMSRTALNVNEPSTFVSAFEHLSRAVTIMDTIPRDKFPTSPIDQSVDVANYTRCISGAFYNIAGSLYQALRYGNAVPFLVESCSLGGKALQLPRLVQETPNEAREKEWQQLEEQLFRRWELLAVCYSKNGDRKARRLTFYIISLAHSNAYNAFKQSVHTFPFHSSGLTAQSDHQAPELLFGPSASPAVKPLVTLVDRISYLGACELLLPPEEISLLSAVNCTTSQHSGHGSDPTILLPCVTGALLERQLDSLEPSRWKESVRGVFVKLLQDALSVYPVREGCDDDSTSMPVKRARVLVRCLEFVYRDQADDACASLGFEDVDAIGAEIENLLTKENLGKDVHLAHYVRQYRIAGHLWVALHAHRRVDPQQTSIMTQHTDEAYRMMKELLAQGSEGTPKVARKMLSPKIVKKPASPKVNRLVSPKQLRPTRQRTVPAAPRKAAPVKVSQKPAHNPVTPKPRTRTTLQPVSFSANQTPPRQSTDGTALAKTHTLTFDSFEKFMSLLQLTSRILGLLSLILPKARLLDMTRKLAQRHVGPTSDEYVISSLDLAHEYVTLGKTKRAAAIFYPALEIVRSGQVSDDIAARFLLRFAESLVMIEDVLESSNVYLEALAISNRLDLEQKVASTQQRIYARAKVLEIAAMASRVFSLVQFTKGDIYASHEGLLQSLRLWNRAVDALARLNPVRAQVESDPFEMTSMKDALPSTSGSSESTPISVTPAKKAAERRPLMDGLKWRISEGLLSTMLALAQTYFLKGSAREAEYFAKQAADLAEQMNAPGMIGRAYTKQGEVQLHMGHLAEAQSSLTKASLILADIPGLETVEIRRLKVECNLRVKEDEEEDIPEDPQTIFTEMVAMLEDLDAAFRQFDNMAFGPRRSLGMSPGSKVRLDVLAPELMASLLCQQLWHLRDVVDENFNSILEKLISLSYSIQNKAEENALLGKLTLHRVYSRFRTDMFLSSLTESTIAVPMGMGSKERVRSIAQSSDVVDALSNAEKFFWEHLSLTASKGNVIKVREAAISLVLIAAFRTSLGDNRINGSSNMASLLDISVALTLRRDMLDAIAHKFPPAQSPDDLQWPLLSPDGVALPHPVKVSSSKLSLSAVLDSESDDEDTSQMKTTTIKSYWDSILARYQSQVLGTSAPLTEATGLPSTWVVINITVTPDKSTLFISRQEGGSDANEPLIFCIPLKGRRDHSGGQEDDSHLTFDGAIQEMQDIVQSSDECIKSAVNIKVDDDEARSNWWKTRGQLDVRMRELLENIEYCWLGAFKSILSPRTSVSSEATSELRSQFEKAFHRSLHVKDKKAKSKAAHRKTASQTQTHSATEFSLDDTMINCFSTLSPKCRDEELEDLVYFVLDLYQFHGVPIAIAEVDIDQLVVDLRTILEEYSAKRSKHNRTLPHPEDEHLFLVLDKNVQGLPWESIPILRGRSVSRIPGIQFLHDRLAFAKLKREAAGQHHEPQDGAYIDVKSGYYVLNPSGDLGRTEDRFRDWAKDMKSSGWDGVTGKPVSEQQFVNALKTRDLVVYFGHGGGEQYIRSYKIRSLPTCAATMLWGCSSGLLRDMGDFDRTGTPYNYMLAGCPTLVANLWDVTDKDIDKLSQSVFDKMGLTGKDLNLPKEQCLRTRLSIVAAVSQSRDSCKLKYLTGAAPVVYGIPFYI</sequence>
<dbReference type="GO" id="GO:0044732">
    <property type="term" value="C:mitotic spindle pole body"/>
    <property type="evidence" value="ECO:0007669"/>
    <property type="project" value="TreeGrafter"/>
</dbReference>
<evidence type="ECO:0000256" key="2">
    <source>
        <dbReference type="ARBA" id="ARBA00012489"/>
    </source>
</evidence>
<dbReference type="Proteomes" id="UP000283269">
    <property type="component" value="Unassembled WGS sequence"/>
</dbReference>
<gene>
    <name evidence="7" type="ORF">CVT25_001874</name>
</gene>
<dbReference type="PANTHER" id="PTHR12792">
    <property type="entry name" value="EXTRA SPINDLE POLES 1-RELATED"/>
    <property type="match status" value="1"/>
</dbReference>
<dbReference type="EC" id="3.4.22.49" evidence="2"/>
<dbReference type="Gene3D" id="1.25.40.10">
    <property type="entry name" value="Tetratricopeptide repeat domain"/>
    <property type="match status" value="1"/>
</dbReference>
<keyword evidence="4" id="KW-0159">Chromosome partition</keyword>
<evidence type="ECO:0000256" key="1">
    <source>
        <dbReference type="ARBA" id="ARBA00000451"/>
    </source>
</evidence>
<dbReference type="EMBL" id="NHYD01003305">
    <property type="protein sequence ID" value="PPQ80865.1"/>
    <property type="molecule type" value="Genomic_DNA"/>
</dbReference>
<protein>
    <recommendedName>
        <fullName evidence="2">separase</fullName>
        <ecNumber evidence="2">3.4.22.49</ecNumber>
    </recommendedName>
</protein>
<feature type="region of interest" description="Disordered" evidence="5">
    <location>
        <begin position="1842"/>
        <end position="1863"/>
    </location>
</feature>
<dbReference type="STRING" id="93625.A0A409WQQ2"/>
<feature type="region of interest" description="Disordered" evidence="5">
    <location>
        <begin position="966"/>
        <end position="1027"/>
    </location>
</feature>
<evidence type="ECO:0000256" key="3">
    <source>
        <dbReference type="ARBA" id="ARBA00022801"/>
    </source>
</evidence>
<evidence type="ECO:0000259" key="6">
    <source>
        <dbReference type="PROSITE" id="PS51700"/>
    </source>
</evidence>
<dbReference type="InterPro" id="IPR030397">
    <property type="entry name" value="SEPARIN_core_dom"/>
</dbReference>
<dbReference type="InterPro" id="IPR005314">
    <property type="entry name" value="Peptidase_C50"/>
</dbReference>
<evidence type="ECO:0000313" key="7">
    <source>
        <dbReference type="EMBL" id="PPQ80865.1"/>
    </source>
</evidence>
<dbReference type="OrthoDB" id="10255632at2759"/>
<dbReference type="GO" id="GO:0005737">
    <property type="term" value="C:cytoplasm"/>
    <property type="evidence" value="ECO:0007669"/>
    <property type="project" value="TreeGrafter"/>
</dbReference>
<feature type="region of interest" description="Disordered" evidence="5">
    <location>
        <begin position="1241"/>
        <end position="1265"/>
    </location>
</feature>
<feature type="region of interest" description="Disordered" evidence="5">
    <location>
        <begin position="374"/>
        <end position="395"/>
    </location>
</feature>
<evidence type="ECO:0000313" key="8">
    <source>
        <dbReference type="Proteomes" id="UP000283269"/>
    </source>
</evidence>
<dbReference type="SUPFAM" id="SSF48452">
    <property type="entry name" value="TPR-like"/>
    <property type="match status" value="1"/>
</dbReference>
<keyword evidence="8" id="KW-1185">Reference proteome</keyword>
<reference evidence="7 8" key="1">
    <citation type="journal article" date="2018" name="Evol. Lett.">
        <title>Horizontal gene cluster transfer increased hallucinogenic mushroom diversity.</title>
        <authorList>
            <person name="Reynolds H.T."/>
            <person name="Vijayakumar V."/>
            <person name="Gluck-Thaler E."/>
            <person name="Korotkin H.B."/>
            <person name="Matheny P.B."/>
            <person name="Slot J.C."/>
        </authorList>
    </citation>
    <scope>NUCLEOTIDE SEQUENCE [LARGE SCALE GENOMIC DNA]</scope>
    <source>
        <strain evidence="7 8">2631</strain>
    </source>
</reference>
<feature type="compositionally biased region" description="Low complexity" evidence="5">
    <location>
        <begin position="374"/>
        <end position="388"/>
    </location>
</feature>
<feature type="compositionally biased region" description="Low complexity" evidence="5">
    <location>
        <begin position="977"/>
        <end position="989"/>
    </location>
</feature>
<feature type="compositionally biased region" description="Low complexity" evidence="5">
    <location>
        <begin position="1247"/>
        <end position="1260"/>
    </location>
</feature>
<dbReference type="PROSITE" id="PS51700">
    <property type="entry name" value="SEPARIN"/>
    <property type="match status" value="1"/>
</dbReference>
<dbReference type="InterPro" id="IPR011990">
    <property type="entry name" value="TPR-like_helical_dom_sf"/>
</dbReference>
<comment type="caution">
    <text evidence="7">The sequence shown here is derived from an EMBL/GenBank/DDBJ whole genome shotgun (WGS) entry which is preliminary data.</text>
</comment>
<evidence type="ECO:0000256" key="4">
    <source>
        <dbReference type="ARBA" id="ARBA00022829"/>
    </source>
</evidence>
<dbReference type="Pfam" id="PF03568">
    <property type="entry name" value="Separin_C"/>
    <property type="match status" value="1"/>
</dbReference>
<accession>A0A409WQQ2</accession>
<dbReference type="GO" id="GO:0004197">
    <property type="term" value="F:cysteine-type endopeptidase activity"/>
    <property type="evidence" value="ECO:0007669"/>
    <property type="project" value="InterPro"/>
</dbReference>
<dbReference type="GO" id="GO:0051307">
    <property type="term" value="P:meiotic chromosome separation"/>
    <property type="evidence" value="ECO:0007669"/>
    <property type="project" value="TreeGrafter"/>
</dbReference>
<comment type="catalytic activity">
    <reaction evidence="1">
        <text>All bonds known to be hydrolyzed by this endopeptidase have arginine in P1 and an acidic residue in P4. P6 is often occupied by an acidic residue or by a hydroxy-amino-acid residue, the phosphorylation of which enhances cleavage.</text>
        <dbReference type="EC" id="3.4.22.49"/>
    </reaction>
</comment>
<feature type="domain" description="Peptidase C50" evidence="6">
    <location>
        <begin position="2007"/>
        <end position="2104"/>
    </location>
</feature>
<keyword evidence="3" id="KW-0378">Hydrolase</keyword>